<comment type="similarity">
    <text evidence="1">Belongs to the membrane fusion protein (MFP) (TC 8.A.1) family.</text>
</comment>
<dbReference type="InterPro" id="IPR058627">
    <property type="entry name" value="MdtA-like_C"/>
</dbReference>
<dbReference type="Gene3D" id="2.40.50.100">
    <property type="match status" value="1"/>
</dbReference>
<dbReference type="AlphaFoldDB" id="A0A1E5Q778"/>
<evidence type="ECO:0000256" key="1">
    <source>
        <dbReference type="ARBA" id="ARBA00009477"/>
    </source>
</evidence>
<dbReference type="PROSITE" id="PS51257">
    <property type="entry name" value="PROKAR_LIPOPROTEIN"/>
    <property type="match status" value="1"/>
</dbReference>
<sequence length="356" mass="39390">MKHLAVLAASLFVLVACDEAPENPGTVQDLTRPAKIAVATSKIVAQEKVFPAVTEAARKSVLAFRVSGQITELPVLAAQVVKKGELIARLDDTPYQNSLTEAKAAYELARTNFERQEKLFKQKHVAKSKLDVARSNFDTARAALKRAQDDIGYTRLTAPYDGIISRVDVDAFQNIQAKEPVVQFQGDQNIDIVFNVPENLFLRINKDNTNGGRIKVRFDSLPERTFDALYREHDTLPDTATRSFKVTATMVRPTDITVMPGMSVSVLVDLSRILKPKIQGVQIPIEALFEADGQTWVWRLNDENIVQRTAVTAGGIVRQYVVITDGLSEGDRVIAAGVSHVRAGQKIRPMKKERGI</sequence>
<dbReference type="PANTHER" id="PTHR30469:SF20">
    <property type="entry name" value="EFFLUX RND TRANSPORTER PERIPLASMIC ADAPTOR SUBUNIT"/>
    <property type="match status" value="1"/>
</dbReference>
<dbReference type="InterPro" id="IPR006143">
    <property type="entry name" value="RND_pump_MFP"/>
</dbReference>
<protein>
    <submittedName>
        <fullName evidence="4">Uncharacterized protein</fullName>
    </submittedName>
</protein>
<dbReference type="NCBIfam" id="TIGR01730">
    <property type="entry name" value="RND_mfp"/>
    <property type="match status" value="1"/>
</dbReference>
<dbReference type="SUPFAM" id="SSF111369">
    <property type="entry name" value="HlyD-like secretion proteins"/>
    <property type="match status" value="1"/>
</dbReference>
<proteinExistence type="inferred from homology"/>
<dbReference type="STRING" id="28181.BEN30_11350"/>
<dbReference type="PANTHER" id="PTHR30469">
    <property type="entry name" value="MULTIDRUG RESISTANCE PROTEIN MDTA"/>
    <property type="match status" value="1"/>
</dbReference>
<accession>A0A1E5Q778</accession>
<feature type="domain" description="Multidrug resistance protein MdtA-like C-terminal permuted SH3" evidence="3">
    <location>
        <begin position="281"/>
        <end position="338"/>
    </location>
</feature>
<evidence type="ECO:0000259" key="2">
    <source>
        <dbReference type="Pfam" id="PF25881"/>
    </source>
</evidence>
<dbReference type="InterPro" id="IPR059052">
    <property type="entry name" value="HH_YbhG-like"/>
</dbReference>
<evidence type="ECO:0000313" key="5">
    <source>
        <dbReference type="Proteomes" id="UP000095347"/>
    </source>
</evidence>
<feature type="domain" description="YbhG-like alpha-helical hairpin" evidence="2">
    <location>
        <begin position="98"/>
        <end position="153"/>
    </location>
</feature>
<dbReference type="Proteomes" id="UP000095347">
    <property type="component" value="Unassembled WGS sequence"/>
</dbReference>
<dbReference type="Gene3D" id="2.40.30.170">
    <property type="match status" value="1"/>
</dbReference>
<organism evidence="4 5">
    <name type="scientific">Magnetovibrio blakemorei</name>
    <dbReference type="NCBI Taxonomy" id="28181"/>
    <lineage>
        <taxon>Bacteria</taxon>
        <taxon>Pseudomonadati</taxon>
        <taxon>Pseudomonadota</taxon>
        <taxon>Alphaproteobacteria</taxon>
        <taxon>Rhodospirillales</taxon>
        <taxon>Magnetovibrionaceae</taxon>
        <taxon>Magnetovibrio</taxon>
    </lineage>
</organism>
<dbReference type="GO" id="GO:1990281">
    <property type="term" value="C:efflux pump complex"/>
    <property type="evidence" value="ECO:0007669"/>
    <property type="project" value="TreeGrafter"/>
</dbReference>
<dbReference type="EMBL" id="MCGG01000028">
    <property type="protein sequence ID" value="OEJ66818.1"/>
    <property type="molecule type" value="Genomic_DNA"/>
</dbReference>
<dbReference type="Pfam" id="PF25967">
    <property type="entry name" value="RND-MFP_C"/>
    <property type="match status" value="1"/>
</dbReference>
<dbReference type="GO" id="GO:0015562">
    <property type="term" value="F:efflux transmembrane transporter activity"/>
    <property type="evidence" value="ECO:0007669"/>
    <property type="project" value="TreeGrafter"/>
</dbReference>
<dbReference type="Gene3D" id="1.10.287.470">
    <property type="entry name" value="Helix hairpin bin"/>
    <property type="match status" value="1"/>
</dbReference>
<gene>
    <name evidence="4" type="ORF">BEN30_11350</name>
</gene>
<keyword evidence="5" id="KW-1185">Reference proteome</keyword>
<evidence type="ECO:0000313" key="4">
    <source>
        <dbReference type="EMBL" id="OEJ66818.1"/>
    </source>
</evidence>
<dbReference type="Pfam" id="PF25881">
    <property type="entry name" value="HH_YBHG"/>
    <property type="match status" value="1"/>
</dbReference>
<comment type="caution">
    <text evidence="4">The sequence shown here is derived from an EMBL/GenBank/DDBJ whole genome shotgun (WGS) entry which is preliminary data.</text>
</comment>
<name>A0A1E5Q778_9PROT</name>
<dbReference type="Gene3D" id="2.40.420.20">
    <property type="match status" value="1"/>
</dbReference>
<reference evidence="5" key="1">
    <citation type="submission" date="2016-07" db="EMBL/GenBank/DDBJ databases">
        <authorList>
            <person name="Florea S."/>
            <person name="Webb J.S."/>
            <person name="Jaromczyk J."/>
            <person name="Schardl C.L."/>
        </authorList>
    </citation>
    <scope>NUCLEOTIDE SEQUENCE [LARGE SCALE GENOMIC DNA]</scope>
    <source>
        <strain evidence="5">MV-1</strain>
    </source>
</reference>
<evidence type="ECO:0000259" key="3">
    <source>
        <dbReference type="Pfam" id="PF25967"/>
    </source>
</evidence>